<evidence type="ECO:0000313" key="2">
    <source>
        <dbReference type="Proteomes" id="UP000779507"/>
    </source>
</evidence>
<keyword evidence="2" id="KW-1185">Reference proteome</keyword>
<name>A0ABX2FQ36_9BACT</name>
<dbReference type="RefSeq" id="WP_173810018.1">
    <property type="nucleotide sequence ID" value="NZ_JABSNP010000008.1"/>
</dbReference>
<reference evidence="1 2" key="1">
    <citation type="submission" date="2020-05" db="EMBL/GenBank/DDBJ databases">
        <title>Genomic Encyclopedia of Type Strains, Phase IV (KMG-V): Genome sequencing to study the core and pangenomes of soil and plant-associated prokaryotes.</title>
        <authorList>
            <person name="Whitman W."/>
        </authorList>
    </citation>
    <scope>NUCLEOTIDE SEQUENCE [LARGE SCALE GENOMIC DNA]</scope>
    <source>
        <strain evidence="1 2">9A</strain>
    </source>
</reference>
<accession>A0ABX2FQ36</accession>
<organism evidence="1 2">
    <name type="scientific">Hymenobacter caeli</name>
    <dbReference type="NCBI Taxonomy" id="2735894"/>
    <lineage>
        <taxon>Bacteria</taxon>
        <taxon>Pseudomonadati</taxon>
        <taxon>Bacteroidota</taxon>
        <taxon>Cytophagia</taxon>
        <taxon>Cytophagales</taxon>
        <taxon>Hymenobacteraceae</taxon>
        <taxon>Hymenobacter</taxon>
    </lineage>
</organism>
<comment type="caution">
    <text evidence="1">The sequence shown here is derived from an EMBL/GenBank/DDBJ whole genome shotgun (WGS) entry which is preliminary data.</text>
</comment>
<evidence type="ECO:0000313" key="1">
    <source>
        <dbReference type="EMBL" id="NRT19288.1"/>
    </source>
</evidence>
<sequence length="228" mass="24739">MPTPWARAGRLGRWLVEPFTGQEPGFYQAAAVCLLAAVVFWQMNALNKTYSTRLSCPLVWRYDTAHYVSLRPLPAAVPVVVTGQGWRLLRANLGMGLHPAELRPVPRPGTRYLAASTWQRSLQTALEGLQVDEWASDTLRLTFDRYATRRLPLALAAPDSGRAPAFTAHFEPAALSFRGPASVVARLPSPYPVALPAGTGPGAARLAVRAPALVRPAAAQVQAELRAR</sequence>
<dbReference type="EMBL" id="JABSNP010000008">
    <property type="protein sequence ID" value="NRT19288.1"/>
    <property type="molecule type" value="Genomic_DNA"/>
</dbReference>
<protein>
    <submittedName>
        <fullName evidence="1">Uncharacterized protein</fullName>
    </submittedName>
</protein>
<proteinExistence type="predicted"/>
<dbReference type="Proteomes" id="UP000779507">
    <property type="component" value="Unassembled WGS sequence"/>
</dbReference>
<gene>
    <name evidence="1" type="ORF">HNP98_002112</name>
</gene>